<dbReference type="EMBL" id="JACIJR010000016">
    <property type="protein sequence ID" value="MBB5730986.1"/>
    <property type="molecule type" value="Genomic_DNA"/>
</dbReference>
<evidence type="ECO:0000313" key="3">
    <source>
        <dbReference type="Proteomes" id="UP000546701"/>
    </source>
</evidence>
<proteinExistence type="predicted"/>
<reference evidence="2 3" key="1">
    <citation type="submission" date="2020-08" db="EMBL/GenBank/DDBJ databases">
        <title>Genomic Encyclopedia of Type Strains, Phase IV (KMG-IV): sequencing the most valuable type-strain genomes for metagenomic binning, comparative biology and taxonomic classification.</title>
        <authorList>
            <person name="Goeker M."/>
        </authorList>
    </citation>
    <scope>NUCLEOTIDE SEQUENCE [LARGE SCALE GENOMIC DNA]</scope>
    <source>
        <strain evidence="2 3">DSM 103336</strain>
    </source>
</reference>
<dbReference type="Proteomes" id="UP000546701">
    <property type="component" value="Unassembled WGS sequence"/>
</dbReference>
<protein>
    <submittedName>
        <fullName evidence="2">EAL domain-containing protein (Putative c-di-GMP-specific phosphodiesterase class I)</fullName>
    </submittedName>
</protein>
<evidence type="ECO:0000313" key="2">
    <source>
        <dbReference type="EMBL" id="MBB5730986.1"/>
    </source>
</evidence>
<accession>A0A7W9BVN3</accession>
<comment type="caution">
    <text evidence="2">The sequence shown here is derived from an EMBL/GenBank/DDBJ whole genome shotgun (WGS) entry which is preliminary data.</text>
</comment>
<dbReference type="InterPro" id="IPR001633">
    <property type="entry name" value="EAL_dom"/>
</dbReference>
<feature type="domain" description="EAL" evidence="1">
    <location>
        <begin position="1"/>
        <end position="78"/>
    </location>
</feature>
<sequence length="78" mass="8816">MTADIATWRKLGLPFERIAFNVSGARFRQRDFKARTPSCIARAGILASDLELEVTENILLEHTLHDVTATFEHCARSE</sequence>
<evidence type="ECO:0000259" key="1">
    <source>
        <dbReference type="PROSITE" id="PS50883"/>
    </source>
</evidence>
<dbReference type="RefSeq" id="WP_157177976.1">
    <property type="nucleotide sequence ID" value="NZ_BMJP01000015.1"/>
</dbReference>
<dbReference type="AlphaFoldDB" id="A0A7W9BVN3"/>
<gene>
    <name evidence="2" type="ORF">FHS99_003494</name>
</gene>
<dbReference type="SUPFAM" id="SSF141868">
    <property type="entry name" value="EAL domain-like"/>
    <property type="match status" value="1"/>
</dbReference>
<dbReference type="PROSITE" id="PS50883">
    <property type="entry name" value="EAL"/>
    <property type="match status" value="1"/>
</dbReference>
<dbReference type="InterPro" id="IPR035919">
    <property type="entry name" value="EAL_sf"/>
</dbReference>
<dbReference type="Gene3D" id="3.20.20.450">
    <property type="entry name" value="EAL domain"/>
    <property type="match status" value="1"/>
</dbReference>
<organism evidence="2 3">
    <name type="scientific">Sphingomonas prati</name>
    <dbReference type="NCBI Taxonomy" id="1843237"/>
    <lineage>
        <taxon>Bacteria</taxon>
        <taxon>Pseudomonadati</taxon>
        <taxon>Pseudomonadota</taxon>
        <taxon>Alphaproteobacteria</taxon>
        <taxon>Sphingomonadales</taxon>
        <taxon>Sphingomonadaceae</taxon>
        <taxon>Sphingomonas</taxon>
    </lineage>
</organism>
<keyword evidence="3" id="KW-1185">Reference proteome</keyword>
<name>A0A7W9BVN3_9SPHN</name>